<evidence type="ECO:0000256" key="1">
    <source>
        <dbReference type="SAM" id="Phobius"/>
    </source>
</evidence>
<proteinExistence type="predicted"/>
<sequence>MSELLFVLMVAVLMVAGVLLLWSYTRSRGEPLPPELNTALIVLAAAAVALAAASLYTA</sequence>
<dbReference type="RefSeq" id="WP_184074571.1">
    <property type="nucleotide sequence ID" value="NZ_JACHDS010000001.1"/>
</dbReference>
<organism evidence="2 3">
    <name type="scientific">Nocardiopsis mwathae</name>
    <dbReference type="NCBI Taxonomy" id="1472723"/>
    <lineage>
        <taxon>Bacteria</taxon>
        <taxon>Bacillati</taxon>
        <taxon>Actinomycetota</taxon>
        <taxon>Actinomycetes</taxon>
        <taxon>Streptosporangiales</taxon>
        <taxon>Nocardiopsidaceae</taxon>
        <taxon>Nocardiopsis</taxon>
    </lineage>
</organism>
<dbReference type="Proteomes" id="UP000546642">
    <property type="component" value="Unassembled WGS sequence"/>
</dbReference>
<name>A0A7W9YFM1_9ACTN</name>
<evidence type="ECO:0000313" key="2">
    <source>
        <dbReference type="EMBL" id="MBB6171278.1"/>
    </source>
</evidence>
<protein>
    <submittedName>
        <fullName evidence="2">Divalent metal cation (Fe/Co/Zn/Cd) transporter</fullName>
    </submittedName>
</protein>
<comment type="caution">
    <text evidence="2">The sequence shown here is derived from an EMBL/GenBank/DDBJ whole genome shotgun (WGS) entry which is preliminary data.</text>
</comment>
<feature type="transmembrane region" description="Helical" evidence="1">
    <location>
        <begin position="36"/>
        <end position="56"/>
    </location>
</feature>
<keyword evidence="1" id="KW-0472">Membrane</keyword>
<accession>A0A7W9YFM1</accession>
<keyword evidence="3" id="KW-1185">Reference proteome</keyword>
<dbReference type="EMBL" id="JACHDS010000001">
    <property type="protein sequence ID" value="MBB6171278.1"/>
    <property type="molecule type" value="Genomic_DNA"/>
</dbReference>
<gene>
    <name evidence="2" type="ORF">HNR23_001338</name>
</gene>
<feature type="transmembrane region" description="Helical" evidence="1">
    <location>
        <begin position="6"/>
        <end position="24"/>
    </location>
</feature>
<keyword evidence="1" id="KW-1133">Transmembrane helix</keyword>
<dbReference type="AlphaFoldDB" id="A0A7W9YFM1"/>
<reference evidence="2 3" key="1">
    <citation type="submission" date="2020-08" db="EMBL/GenBank/DDBJ databases">
        <title>Sequencing the genomes of 1000 actinobacteria strains.</title>
        <authorList>
            <person name="Klenk H.-P."/>
        </authorList>
    </citation>
    <scope>NUCLEOTIDE SEQUENCE [LARGE SCALE GENOMIC DNA]</scope>
    <source>
        <strain evidence="2 3">DSM 46659</strain>
    </source>
</reference>
<evidence type="ECO:0000313" key="3">
    <source>
        <dbReference type="Proteomes" id="UP000546642"/>
    </source>
</evidence>
<keyword evidence="1" id="KW-0812">Transmembrane</keyword>